<keyword evidence="5" id="KW-1185">Reference proteome</keyword>
<dbReference type="PANTHER" id="PTHR11006:SF4">
    <property type="entry name" value="PROTEIN ARGININE N-METHYLTRANSFERASE 7"/>
    <property type="match status" value="1"/>
</dbReference>
<dbReference type="Proteomes" id="UP000007259">
    <property type="component" value="Chromosome 6"/>
</dbReference>
<dbReference type="CDD" id="cd02440">
    <property type="entry name" value="AdoMet_MTases"/>
    <property type="match status" value="1"/>
</dbReference>
<gene>
    <name evidence="4" type="ORF">LMXM_06_0870</name>
</gene>
<feature type="region of interest" description="Disordered" evidence="3">
    <location>
        <begin position="406"/>
        <end position="440"/>
    </location>
</feature>
<dbReference type="PhylomeDB" id="E9AKW5"/>
<dbReference type="PROSITE" id="PS51678">
    <property type="entry name" value="SAM_MT_PRMT"/>
    <property type="match status" value="1"/>
</dbReference>
<feature type="region of interest" description="Disordered" evidence="3">
    <location>
        <begin position="47"/>
        <end position="70"/>
    </location>
</feature>
<organism evidence="4 5">
    <name type="scientific">Leishmania mexicana (strain MHOM/GT/2001/U1103)</name>
    <dbReference type="NCBI Taxonomy" id="929439"/>
    <lineage>
        <taxon>Eukaryota</taxon>
        <taxon>Discoba</taxon>
        <taxon>Euglenozoa</taxon>
        <taxon>Kinetoplastea</taxon>
        <taxon>Metakinetoplastina</taxon>
        <taxon>Trypanosomatida</taxon>
        <taxon>Trypanosomatidae</taxon>
        <taxon>Leishmaniinae</taxon>
        <taxon>Leishmania</taxon>
    </lineage>
</organism>
<dbReference type="Gene3D" id="2.70.160.11">
    <property type="entry name" value="Hnrnp arginine n-methyltransferase1"/>
    <property type="match status" value="1"/>
</dbReference>
<evidence type="ECO:0008006" key="6">
    <source>
        <dbReference type="Google" id="ProtNLM"/>
    </source>
</evidence>
<dbReference type="FunFam" id="2.70.160.11:FF:000027">
    <property type="entry name" value="Protein arginine N-methyltransferase 7"/>
    <property type="match status" value="1"/>
</dbReference>
<dbReference type="SUPFAM" id="SSF53335">
    <property type="entry name" value="S-adenosyl-L-methionine-dependent methyltransferases"/>
    <property type="match status" value="1"/>
</dbReference>
<feature type="region of interest" description="Disordered" evidence="3">
    <location>
        <begin position="1"/>
        <end position="35"/>
    </location>
</feature>
<reference evidence="4 5" key="1">
    <citation type="journal article" date="2011" name="Genome Res.">
        <title>Chromosome and gene copy number variation allow major structural change between species and strains of Leishmania.</title>
        <authorList>
            <person name="Rogers M.B."/>
            <person name="Hilley J.D."/>
            <person name="Dickens N.J."/>
            <person name="Wilkes J."/>
            <person name="Bates P.A."/>
            <person name="Depledge D.P."/>
            <person name="Harris D."/>
            <person name="Her Y."/>
            <person name="Herzyk P."/>
            <person name="Imamura H."/>
            <person name="Otto T.D."/>
            <person name="Sanders M."/>
            <person name="Seeger K."/>
            <person name="Dujardin J.C."/>
            <person name="Berriman M."/>
            <person name="Smith D.F."/>
            <person name="Hertz-Fowler C."/>
            <person name="Mottram J.C."/>
        </authorList>
    </citation>
    <scope>NUCLEOTIDE SEQUENCE [LARGE SCALE GENOMIC DNA]</scope>
    <source>
        <strain evidence="4 5">MHOM/GT/2001/U1103</strain>
    </source>
</reference>
<dbReference type="AlphaFoldDB" id="E9AKW5"/>
<dbReference type="GO" id="GO:0016274">
    <property type="term" value="F:protein-arginine N-methyltransferase activity"/>
    <property type="evidence" value="ECO:0007669"/>
    <property type="project" value="InterPro"/>
</dbReference>
<dbReference type="PANTHER" id="PTHR11006">
    <property type="entry name" value="PROTEIN ARGININE N-METHYLTRANSFERASE"/>
    <property type="match status" value="1"/>
</dbReference>
<name>E9AKW5_LEIMU</name>
<sequence length="440" mass="48398">MPPRRTSAVGAKKKASMAATGSNRHAHPQADIGFLPPGARYPAAASWNHHEHHQRNSASNDKQGDHDRPNDFDYRFEQHIFVPPRLRRVPAALVEAVNDFHYAMMNDMPRNEFYYNMLKRHIVPGESGVLEIGAGSGLLSMMAAKLNAKWVVAVEGSSEMASLARSNIAANGLQGKIKVLNMLSTELTPRDLPEPPSILVSEIFGTLLLGESALDYIADARQRLLPKTAKILPQHGVQYAVPIECATLGDICAVSSWNGIDLSHVMALQDTTSVVFTKQYGFRMSSVPFRRLADPIPLLTIDFAETKRSTFKKVFPVEVTATASGTAHAWLFYWISTDGEEVMSTAPEDTLHNFSRDMQWGQALQLIDAGTNSHTPTALSMSAGESYKFECALSSDRVVMSLKYTGSRSSAAAAPLRADANEAEKRRETESEQQQLQRGE</sequence>
<dbReference type="OMA" id="AHAMLFY"/>
<evidence type="ECO:0000256" key="2">
    <source>
        <dbReference type="PROSITE-ProRule" id="PRU01015"/>
    </source>
</evidence>
<evidence type="ECO:0000256" key="1">
    <source>
        <dbReference type="ARBA" id="ARBA00022691"/>
    </source>
</evidence>
<dbReference type="GO" id="GO:0032259">
    <property type="term" value="P:methylation"/>
    <property type="evidence" value="ECO:0007669"/>
    <property type="project" value="UniProtKB-KW"/>
</dbReference>
<dbReference type="OrthoDB" id="412876at2759"/>
<dbReference type="Gene3D" id="3.40.50.150">
    <property type="entry name" value="Vaccinia Virus protein VP39"/>
    <property type="match status" value="1"/>
</dbReference>
<dbReference type="VEuPathDB" id="TriTrypDB:LmxM.06.0870"/>
<dbReference type="GeneID" id="13453239"/>
<dbReference type="FunFam" id="3.40.50.150:FF:000433">
    <property type="entry name" value="Protein arginine N-methyltransferase 7"/>
    <property type="match status" value="1"/>
</dbReference>
<dbReference type="InterPro" id="IPR025799">
    <property type="entry name" value="Arg_MeTrfase"/>
</dbReference>
<protein>
    <recommendedName>
        <fullName evidence="6">Arginine N-methyltransferase, type III</fullName>
    </recommendedName>
</protein>
<feature type="compositionally biased region" description="Basic and acidic residues" evidence="3">
    <location>
        <begin position="419"/>
        <end position="430"/>
    </location>
</feature>
<dbReference type="InterPro" id="IPR029063">
    <property type="entry name" value="SAM-dependent_MTases_sf"/>
</dbReference>
<dbReference type="KEGG" id="lmi:LMXM_06_0870"/>
<dbReference type="GO" id="GO:0042054">
    <property type="term" value="F:histone methyltransferase activity"/>
    <property type="evidence" value="ECO:0007669"/>
    <property type="project" value="TreeGrafter"/>
</dbReference>
<keyword evidence="1 2" id="KW-0949">S-adenosyl-L-methionine</keyword>
<proteinExistence type="predicted"/>
<dbReference type="RefSeq" id="XP_003872099.1">
    <property type="nucleotide sequence ID" value="XM_003872050.1"/>
</dbReference>
<evidence type="ECO:0000313" key="5">
    <source>
        <dbReference type="Proteomes" id="UP000007259"/>
    </source>
</evidence>
<dbReference type="Pfam" id="PF06325">
    <property type="entry name" value="PrmA"/>
    <property type="match status" value="1"/>
</dbReference>
<accession>E9AKW5</accession>
<evidence type="ECO:0000313" key="4">
    <source>
        <dbReference type="EMBL" id="CBZ23568.1"/>
    </source>
</evidence>
<dbReference type="EMBL" id="FR799559">
    <property type="protein sequence ID" value="CBZ23568.1"/>
    <property type="molecule type" value="Genomic_DNA"/>
</dbReference>
<keyword evidence="2" id="KW-0489">Methyltransferase</keyword>
<keyword evidence="2" id="KW-0808">Transferase</keyword>
<evidence type="ECO:0000256" key="3">
    <source>
        <dbReference type="SAM" id="MobiDB-lite"/>
    </source>
</evidence>